<accession>A0A0E9SN74</accession>
<proteinExistence type="predicted"/>
<sequence length="15" mass="1771">MYCVCLKRLNSNDVL</sequence>
<reference evidence="1" key="1">
    <citation type="submission" date="2014-11" db="EMBL/GenBank/DDBJ databases">
        <authorList>
            <person name="Amaro Gonzalez C."/>
        </authorList>
    </citation>
    <scope>NUCLEOTIDE SEQUENCE</scope>
</reference>
<reference evidence="1" key="2">
    <citation type="journal article" date="2015" name="Fish Shellfish Immunol.">
        <title>Early steps in the European eel (Anguilla anguilla)-Vibrio vulnificus interaction in the gills: Role of the RtxA13 toxin.</title>
        <authorList>
            <person name="Callol A."/>
            <person name="Pajuelo D."/>
            <person name="Ebbesson L."/>
            <person name="Teles M."/>
            <person name="MacKenzie S."/>
            <person name="Amaro C."/>
        </authorList>
    </citation>
    <scope>NUCLEOTIDE SEQUENCE</scope>
</reference>
<name>A0A0E9SN74_ANGAN</name>
<dbReference type="EMBL" id="GBXM01065875">
    <property type="protein sequence ID" value="JAH42702.1"/>
    <property type="molecule type" value="Transcribed_RNA"/>
</dbReference>
<protein>
    <submittedName>
        <fullName evidence="1">Uncharacterized protein</fullName>
    </submittedName>
</protein>
<organism evidence="1">
    <name type="scientific">Anguilla anguilla</name>
    <name type="common">European freshwater eel</name>
    <name type="synonym">Muraena anguilla</name>
    <dbReference type="NCBI Taxonomy" id="7936"/>
    <lineage>
        <taxon>Eukaryota</taxon>
        <taxon>Metazoa</taxon>
        <taxon>Chordata</taxon>
        <taxon>Craniata</taxon>
        <taxon>Vertebrata</taxon>
        <taxon>Euteleostomi</taxon>
        <taxon>Actinopterygii</taxon>
        <taxon>Neopterygii</taxon>
        <taxon>Teleostei</taxon>
        <taxon>Anguilliformes</taxon>
        <taxon>Anguillidae</taxon>
        <taxon>Anguilla</taxon>
    </lineage>
</organism>
<evidence type="ECO:0000313" key="1">
    <source>
        <dbReference type="EMBL" id="JAH42702.1"/>
    </source>
</evidence>